<dbReference type="InterPro" id="IPR002213">
    <property type="entry name" value="UDP_glucos_trans"/>
</dbReference>
<dbReference type="OrthoDB" id="5835829at2759"/>
<protein>
    <submittedName>
        <fullName evidence="7">(African queen) hypothetical protein</fullName>
    </submittedName>
</protein>
<dbReference type="Gene3D" id="3.40.50.2000">
    <property type="entry name" value="Glycogen Phosphorylase B"/>
    <property type="match status" value="4"/>
</dbReference>
<feature type="chain" id="PRO_5035254782" evidence="6">
    <location>
        <begin position="21"/>
        <end position="1202"/>
    </location>
</feature>
<feature type="signal peptide" evidence="6">
    <location>
        <begin position="1"/>
        <end position="20"/>
    </location>
</feature>
<dbReference type="Proteomes" id="UP000789524">
    <property type="component" value="Unassembled WGS sequence"/>
</dbReference>
<feature type="transmembrane region" description="Helical" evidence="5">
    <location>
        <begin position="1062"/>
        <end position="1083"/>
    </location>
</feature>
<evidence type="ECO:0000256" key="5">
    <source>
        <dbReference type="SAM" id="Phobius"/>
    </source>
</evidence>
<gene>
    <name evidence="7" type="ORF">DCHRY22_LOCUS8468</name>
</gene>
<feature type="transmembrane region" description="Helical" evidence="5">
    <location>
        <begin position="481"/>
        <end position="500"/>
    </location>
</feature>
<dbReference type="InterPro" id="IPR035595">
    <property type="entry name" value="UDP_glycos_trans_CS"/>
</dbReference>
<keyword evidence="6" id="KW-0732">Signal</keyword>
<dbReference type="PANTHER" id="PTHR48043">
    <property type="entry name" value="EG:EG0003.4 PROTEIN-RELATED"/>
    <property type="match status" value="1"/>
</dbReference>
<comment type="similarity">
    <text evidence="1">Belongs to the UDP-glycosyltransferase family.</text>
</comment>
<evidence type="ECO:0000256" key="4">
    <source>
        <dbReference type="SAM" id="MobiDB-lite"/>
    </source>
</evidence>
<evidence type="ECO:0000256" key="3">
    <source>
        <dbReference type="ARBA" id="ARBA00022679"/>
    </source>
</evidence>
<dbReference type="Pfam" id="PF00201">
    <property type="entry name" value="UDPGT"/>
    <property type="match status" value="3"/>
</dbReference>
<dbReference type="EMBL" id="CAKASE010000061">
    <property type="protein sequence ID" value="CAG9568604.1"/>
    <property type="molecule type" value="Genomic_DNA"/>
</dbReference>
<keyword evidence="5" id="KW-1133">Transmembrane helix</keyword>
<keyword evidence="5" id="KW-0812">Transmembrane</keyword>
<keyword evidence="2" id="KW-0328">Glycosyltransferase</keyword>
<organism evidence="7 8">
    <name type="scientific">Danaus chrysippus</name>
    <name type="common">African queen</name>
    <dbReference type="NCBI Taxonomy" id="151541"/>
    <lineage>
        <taxon>Eukaryota</taxon>
        <taxon>Metazoa</taxon>
        <taxon>Ecdysozoa</taxon>
        <taxon>Arthropoda</taxon>
        <taxon>Hexapoda</taxon>
        <taxon>Insecta</taxon>
        <taxon>Pterygota</taxon>
        <taxon>Neoptera</taxon>
        <taxon>Endopterygota</taxon>
        <taxon>Lepidoptera</taxon>
        <taxon>Glossata</taxon>
        <taxon>Ditrysia</taxon>
        <taxon>Papilionoidea</taxon>
        <taxon>Nymphalidae</taxon>
        <taxon>Danainae</taxon>
        <taxon>Danaini</taxon>
        <taxon>Danaina</taxon>
        <taxon>Danaus</taxon>
        <taxon>Anosia</taxon>
    </lineage>
</organism>
<sequence>MKIKLLLTVFLIFAISDSESYKILAVFPIPSISHQVVFRKVTQELARRGHEITVITPDPAYPNGGAPSNYIEIDVNDISYSLWAQVVTHGFNITGEPMTFDDIREGCKFFASLFQLQFETKAVQEVISENKKYDLILIESIVRPALAYSYIFKAPVILVSSFTAVFSNHKVVGSPTHPLLFPISFRHRLYNLSFSEKIHELYLHYMYEYADYLNEIEESNILRKIFGPKFPSLHELGNNVDMLLLNIHSLWADNQPVAPNVIYMGGIHQLPQKELPKDLKFYLDSSKNGVIYVSFGTNVLSNMIPKKQVVSIINVLSKLPYDVLWKWDGDSLPLKSTNIRTSKWFPQSDLLRHPAIKLFITQAGLQSTDEAITAEVPLIAFPMLADQWFNAEKYEKFGIGIKLQILSFTEKQLENAIDDVINNESYRRNIIKLRHLMRDQPETPLNRTIWWIEHVLRHGGAKHLRSPAANMSYIDYFEIKLMLFVLLLITVCILAFILVLKYALKFIYRNYENATTGVSPAVALLGRRLRGRLGALRPNVSKIVESVQDRQVANKMGSTRQIKVLDDVMVRNYTKKGTKWTEGTVKGQSGPVSYKVDVGDGVTWRRHHDQVIKLNKKDRFSLSRTNQHGSEIHKGKNEIENVSEWRSAGCEGKEEGFEDAAGEAEHSGPETCSLSPGPLYLMCALSRIEAANILGVFPVPSISHQVVFRKITQGLANRGHNVTVITPDPAYKKGEAPPNYHEIDVHDISYAVKQKFFKLKAHVFGTVMTFSDIRGSFEFMKEIFQAQLQTEEVQKIISVNTKFDLILIESVIRLGLSYSHLFKAPVILVSSFTAVFDNHNVMGSQTHPLLYPIPFRNRFYNLALTEKLQQLYIHAYAEYADYLNREEEDAYLKEFFGPQCPSLKELNKNVDMLLLNVHPIWVDNQPVAPNVIYMGGIHQLPEKQLPLSTDEAITAGVPLVAIPMLGDQWFNAEKYEKFGIGIKLDVKTLSPDQLSKAIEKVISDESYRHNISKLRDLMRDQPETPLNRTMWWIEYALRHGGAKHLRSAGANMSYWEYFEMELILAILLGILFPVPSISHQVVFRKITQGLANRGHNVTVITPDPAYKKGEAPPNYLEIDVHDISYAVLHNILKQQVQVFVDIITFTDIRGTSMFTKAIFQAQFEKREVQKLISERPKFDLILIESINSLGLSYSHLFKHRLY</sequence>
<reference evidence="7" key="1">
    <citation type="submission" date="2021-09" db="EMBL/GenBank/DDBJ databases">
        <authorList>
            <person name="Martin H S."/>
        </authorList>
    </citation>
    <scope>NUCLEOTIDE SEQUENCE</scope>
</reference>
<dbReference type="AlphaFoldDB" id="A0A8J2QWP9"/>
<dbReference type="InterPro" id="IPR050271">
    <property type="entry name" value="UDP-glycosyltransferase"/>
</dbReference>
<dbReference type="PROSITE" id="PS00375">
    <property type="entry name" value="UDPGT"/>
    <property type="match status" value="1"/>
</dbReference>
<dbReference type="CDD" id="cd03784">
    <property type="entry name" value="GT1_Gtf-like"/>
    <property type="match status" value="2"/>
</dbReference>
<comment type="caution">
    <text evidence="7">The sequence shown here is derived from an EMBL/GenBank/DDBJ whole genome shotgun (WGS) entry which is preliminary data.</text>
</comment>
<feature type="region of interest" description="Disordered" evidence="4">
    <location>
        <begin position="650"/>
        <end position="670"/>
    </location>
</feature>
<keyword evidence="3" id="KW-0808">Transferase</keyword>
<keyword evidence="8" id="KW-1185">Reference proteome</keyword>
<evidence type="ECO:0000313" key="7">
    <source>
        <dbReference type="EMBL" id="CAG9568604.1"/>
    </source>
</evidence>
<evidence type="ECO:0000256" key="6">
    <source>
        <dbReference type="SAM" id="SignalP"/>
    </source>
</evidence>
<name>A0A8J2QWP9_9NEOP</name>
<dbReference type="SUPFAM" id="SSF53756">
    <property type="entry name" value="UDP-Glycosyltransferase/glycogen phosphorylase"/>
    <property type="match status" value="3"/>
</dbReference>
<dbReference type="PANTHER" id="PTHR48043:SF159">
    <property type="entry name" value="EG:EG0003.4 PROTEIN-RELATED"/>
    <property type="match status" value="1"/>
</dbReference>
<evidence type="ECO:0000313" key="8">
    <source>
        <dbReference type="Proteomes" id="UP000789524"/>
    </source>
</evidence>
<evidence type="ECO:0000256" key="2">
    <source>
        <dbReference type="ARBA" id="ARBA00022676"/>
    </source>
</evidence>
<proteinExistence type="inferred from homology"/>
<dbReference type="FunFam" id="3.40.50.2000:FF:000050">
    <property type="entry name" value="UDP-glucuronosyltransferase"/>
    <property type="match status" value="1"/>
</dbReference>
<accession>A0A8J2QWP9</accession>
<keyword evidence="5" id="KW-0472">Membrane</keyword>
<evidence type="ECO:0000256" key="1">
    <source>
        <dbReference type="ARBA" id="ARBA00009995"/>
    </source>
</evidence>
<dbReference type="GO" id="GO:0008194">
    <property type="term" value="F:UDP-glycosyltransferase activity"/>
    <property type="evidence" value="ECO:0007669"/>
    <property type="project" value="InterPro"/>
</dbReference>